<protein>
    <recommendedName>
        <fullName evidence="3">DUF4435 domain-containing protein</fullName>
    </recommendedName>
</protein>
<gene>
    <name evidence="1" type="ORF">ACFSJC_11920</name>
</gene>
<dbReference type="InterPro" id="IPR043502">
    <property type="entry name" value="DNA/RNA_pol_sf"/>
</dbReference>
<evidence type="ECO:0008006" key="3">
    <source>
        <dbReference type="Google" id="ProtNLM"/>
    </source>
</evidence>
<reference evidence="2" key="1">
    <citation type="journal article" date="2019" name="Int. J. Syst. Evol. Microbiol.">
        <title>The Global Catalogue of Microorganisms (GCM) 10K type strain sequencing project: providing services to taxonomists for standard genome sequencing and annotation.</title>
        <authorList>
            <consortium name="The Broad Institute Genomics Platform"/>
            <consortium name="The Broad Institute Genome Sequencing Center for Infectious Disease"/>
            <person name="Wu L."/>
            <person name="Ma J."/>
        </authorList>
    </citation>
    <scope>NUCLEOTIDE SEQUENCE [LARGE SCALE GENOMIC DNA]</scope>
    <source>
        <strain evidence="2">KACC 12597</strain>
    </source>
</reference>
<evidence type="ECO:0000313" key="2">
    <source>
        <dbReference type="Proteomes" id="UP001597337"/>
    </source>
</evidence>
<organism evidence="1 2">
    <name type="scientific">Thiorhodococcus fuscus</name>
    <dbReference type="NCBI Taxonomy" id="527200"/>
    <lineage>
        <taxon>Bacteria</taxon>
        <taxon>Pseudomonadati</taxon>
        <taxon>Pseudomonadota</taxon>
        <taxon>Gammaproteobacteria</taxon>
        <taxon>Chromatiales</taxon>
        <taxon>Chromatiaceae</taxon>
        <taxon>Thiorhodococcus</taxon>
    </lineage>
</organism>
<dbReference type="Proteomes" id="UP001597337">
    <property type="component" value="Unassembled WGS sequence"/>
</dbReference>
<dbReference type="EMBL" id="JBHUHX010000029">
    <property type="protein sequence ID" value="MFD2112548.1"/>
    <property type="molecule type" value="Genomic_DNA"/>
</dbReference>
<evidence type="ECO:0000313" key="1">
    <source>
        <dbReference type="EMBL" id="MFD2112548.1"/>
    </source>
</evidence>
<accession>A0ABW4Y969</accession>
<sequence length="289" mass="33683">MISDHEIVFLYQKDYAETGLDKYFIITQSGFSEVTAEQIVAEEKLIICHDYWLIAPTLFHKTGKLPPYVVDVDEFQVIISGSKQERRLRDRKDISKRPNFPEIEQQLCRDYFEIFYRPSLFDSSTYQNFGIALYNCWCNLKLSATEKGELERYQTIEQPVSRYLMASVAKGISIDTDRLREHKRMLEHDFYIALKNFSSCYNLPLEVPDDQDVIDYLEPLGFDFSGVDVDYVLNFVPMTNSFASDLLHLRKLERSRNILTALPLSKERIFPLADVFGSITSRIYCPKQG</sequence>
<keyword evidence="2" id="KW-1185">Reference proteome</keyword>
<comment type="caution">
    <text evidence="1">The sequence shown here is derived from an EMBL/GenBank/DDBJ whole genome shotgun (WGS) entry which is preliminary data.</text>
</comment>
<dbReference type="RefSeq" id="WP_386026915.1">
    <property type="nucleotide sequence ID" value="NZ_JBHUHX010000029.1"/>
</dbReference>
<name>A0ABW4Y969_9GAMM</name>
<dbReference type="SUPFAM" id="SSF56672">
    <property type="entry name" value="DNA/RNA polymerases"/>
    <property type="match status" value="1"/>
</dbReference>
<proteinExistence type="predicted"/>